<dbReference type="GO" id="GO:0051015">
    <property type="term" value="F:actin filament binding"/>
    <property type="evidence" value="ECO:0007669"/>
    <property type="project" value="InterPro"/>
</dbReference>
<dbReference type="EMBL" id="LUEZ02000096">
    <property type="protein sequence ID" value="RDB14690.1"/>
    <property type="molecule type" value="Genomic_DNA"/>
</dbReference>
<dbReference type="AlphaFoldDB" id="A0A369J0N4"/>
<feature type="domain" description="Gelsolin-like" evidence="2">
    <location>
        <begin position="57"/>
        <end position="140"/>
    </location>
</feature>
<dbReference type="SMART" id="SM00262">
    <property type="entry name" value="GEL"/>
    <property type="match status" value="3"/>
</dbReference>
<dbReference type="PANTHER" id="PTHR11977">
    <property type="entry name" value="VILLIN"/>
    <property type="match status" value="1"/>
</dbReference>
<dbReference type="InterPro" id="IPR007123">
    <property type="entry name" value="Gelsolin-like_dom"/>
</dbReference>
<dbReference type="GO" id="GO:0008154">
    <property type="term" value="P:actin polymerization or depolymerization"/>
    <property type="evidence" value="ECO:0007669"/>
    <property type="project" value="TreeGrafter"/>
</dbReference>
<evidence type="ECO:0000256" key="1">
    <source>
        <dbReference type="ARBA" id="ARBA00022737"/>
    </source>
</evidence>
<evidence type="ECO:0000259" key="2">
    <source>
        <dbReference type="Pfam" id="PF00626"/>
    </source>
</evidence>
<dbReference type="FunFam" id="3.40.20.10:FF:000002">
    <property type="entry name" value="Gelsolin"/>
    <property type="match status" value="1"/>
</dbReference>
<name>A0A369J0N4_HYPMA</name>
<evidence type="ECO:0000313" key="4">
    <source>
        <dbReference type="Proteomes" id="UP000076154"/>
    </source>
</evidence>
<dbReference type="Gene3D" id="3.40.20.10">
    <property type="entry name" value="Severin"/>
    <property type="match status" value="3"/>
</dbReference>
<dbReference type="STRING" id="39966.A0A369J0N4"/>
<gene>
    <name evidence="3" type="primary">sevA</name>
    <name evidence="3" type="ORF">Hypma_016325</name>
</gene>
<evidence type="ECO:0000313" key="3">
    <source>
        <dbReference type="EMBL" id="RDB14690.1"/>
    </source>
</evidence>
<feature type="domain" description="Gelsolin-like" evidence="2">
    <location>
        <begin position="186"/>
        <end position="251"/>
    </location>
</feature>
<proteinExistence type="predicted"/>
<dbReference type="SUPFAM" id="SSF55753">
    <property type="entry name" value="Actin depolymerizing proteins"/>
    <property type="match status" value="3"/>
</dbReference>
<comment type="caution">
    <text evidence="3">The sequence shown here is derived from an EMBL/GenBank/DDBJ whole genome shotgun (WGS) entry which is preliminary data.</text>
</comment>
<keyword evidence="1" id="KW-0677">Repeat</keyword>
<dbReference type="Proteomes" id="UP000076154">
    <property type="component" value="Unassembled WGS sequence"/>
</dbReference>
<organism evidence="3 4">
    <name type="scientific">Hypsizygus marmoreus</name>
    <name type="common">White beech mushroom</name>
    <name type="synonym">Agaricus marmoreus</name>
    <dbReference type="NCBI Taxonomy" id="39966"/>
    <lineage>
        <taxon>Eukaryota</taxon>
        <taxon>Fungi</taxon>
        <taxon>Dikarya</taxon>
        <taxon>Basidiomycota</taxon>
        <taxon>Agaricomycotina</taxon>
        <taxon>Agaricomycetes</taxon>
        <taxon>Agaricomycetidae</taxon>
        <taxon>Agaricales</taxon>
        <taxon>Tricholomatineae</taxon>
        <taxon>Lyophyllaceae</taxon>
        <taxon>Hypsizygus</taxon>
    </lineage>
</organism>
<dbReference type="GO" id="GO:0015629">
    <property type="term" value="C:actin cytoskeleton"/>
    <property type="evidence" value="ECO:0007669"/>
    <property type="project" value="TreeGrafter"/>
</dbReference>
<dbReference type="PANTHER" id="PTHR11977:SF130">
    <property type="entry name" value="SEVERIN"/>
    <property type="match status" value="1"/>
</dbReference>
<dbReference type="InterPro" id="IPR007122">
    <property type="entry name" value="Villin/Gelsolin"/>
</dbReference>
<dbReference type="OrthoDB" id="6375767at2759"/>
<dbReference type="CDD" id="cd11290">
    <property type="entry name" value="gelsolin_S1_like"/>
    <property type="match status" value="1"/>
</dbReference>
<protein>
    <submittedName>
        <fullName evidence="3">Severin</fullName>
    </submittedName>
</protein>
<keyword evidence="4" id="KW-1185">Reference proteome</keyword>
<dbReference type="GO" id="GO:0005737">
    <property type="term" value="C:cytoplasm"/>
    <property type="evidence" value="ECO:0007669"/>
    <property type="project" value="TreeGrafter"/>
</dbReference>
<dbReference type="InParanoid" id="A0A369J0N4"/>
<sequence>MGHLHRPKPYDIKDSNIALLGSDLEKRVREEAGNSESAWAGAGTKPGLKVWRIEKFNVVEWPKQRYGSFYEGDAYIVLHTYKKSPGSSTLAHDLHFWLGSETSQDEAGTAAYKAVELDDHLHGQAVQYREVQNHESQRFLSYFPQFLFLRGGVASGFHHVSARPPLNVHRLYRITFSRVSGKTNLLVREVKVEAASLVEGDVYVLDKGEEILQFNTKQSVGQEKFRAAEFVHSLASEREGKCEVIVHDEGGPGAGAFLAEFGDGTTLAPSEPPSLSPTQQHTLHRISDATGSAKFETIAGPLSRSLLHTSDAFLLDSRSTIYVWLGAGASLNEGRLAIQYAQQYLYDNYDAAMEREVAIPVVRMNEGNESEDFLKAIGP</sequence>
<dbReference type="Pfam" id="PF00626">
    <property type="entry name" value="Gelsolin"/>
    <property type="match status" value="3"/>
</dbReference>
<accession>A0A369J0N4</accession>
<dbReference type="InterPro" id="IPR029006">
    <property type="entry name" value="ADF-H/Gelsolin-like_dom_sf"/>
</dbReference>
<reference evidence="3" key="1">
    <citation type="submission" date="2018-04" db="EMBL/GenBank/DDBJ databases">
        <title>Whole genome sequencing of Hypsizygus marmoreus.</title>
        <authorList>
            <person name="Choi I.-G."/>
            <person name="Min B."/>
            <person name="Kim J.-G."/>
            <person name="Kim S."/>
            <person name="Oh Y.-L."/>
            <person name="Kong W.-S."/>
            <person name="Park H."/>
            <person name="Jeong J."/>
            <person name="Song E.-S."/>
        </authorList>
    </citation>
    <scope>NUCLEOTIDE SEQUENCE [LARGE SCALE GENOMIC DNA]</scope>
    <source>
        <strain evidence="3">51987-8</strain>
    </source>
</reference>
<dbReference type="PRINTS" id="PR00597">
    <property type="entry name" value="GELSOLIN"/>
</dbReference>
<feature type="domain" description="Gelsolin-like" evidence="2">
    <location>
        <begin position="299"/>
        <end position="374"/>
    </location>
</feature>